<dbReference type="InterPro" id="IPR000639">
    <property type="entry name" value="Epox_hydrolase-like"/>
</dbReference>
<sequence>MENTTERTTRPSPHADEALVGLLPGFVNGYARVNGVTLHYVAGGQGTPLVLLPGWPQTWWAYHKVMPLLAARFRVIAVDIRGMGSSEKPPGGYDKKTMAADVHALIRHLGYERVHVAGHDIGAHVAFSFAANFPEATARLVMLDTPHPDESMYRLPMLPLAEVAAEKQAGHPYPWWLAFNQVKELPEQLLAGRFRFVLDYVFKHASADESSLSPFDREVYAAAYDRAEAIRAGNAWYQAFPQDIRDGKTYGKLGMPVLGIGGSGFELLALSLPDRATHPKLVQVEGSGHFIAEEQPHQTARLMIDFLDETQMPL</sequence>
<organism evidence="3">
    <name type="scientific">uncultured Cytophagales bacterium</name>
    <dbReference type="NCBI Taxonomy" id="158755"/>
    <lineage>
        <taxon>Bacteria</taxon>
        <taxon>Pseudomonadati</taxon>
        <taxon>Bacteroidota</taxon>
        <taxon>Sphingobacteriia</taxon>
        <taxon>Sphingobacteriales</taxon>
        <taxon>environmental samples</taxon>
    </lineage>
</organism>
<dbReference type="SUPFAM" id="SSF53474">
    <property type="entry name" value="alpha/beta-Hydrolases"/>
    <property type="match status" value="1"/>
</dbReference>
<evidence type="ECO:0000259" key="2">
    <source>
        <dbReference type="Pfam" id="PF00561"/>
    </source>
</evidence>
<protein>
    <submittedName>
        <fullName evidence="3">Hydrolase, alpha/beta fold family</fullName>
    </submittedName>
</protein>
<dbReference type="PRINTS" id="PR00412">
    <property type="entry name" value="EPOXHYDRLASE"/>
</dbReference>
<dbReference type="EMBL" id="CADCTQ010000119">
    <property type="protein sequence ID" value="CAA9237329.1"/>
    <property type="molecule type" value="Genomic_DNA"/>
</dbReference>
<feature type="domain" description="AB hydrolase-1" evidence="2">
    <location>
        <begin position="48"/>
        <end position="167"/>
    </location>
</feature>
<reference evidence="3" key="1">
    <citation type="submission" date="2020-02" db="EMBL/GenBank/DDBJ databases">
        <authorList>
            <person name="Meier V. D."/>
        </authorList>
    </citation>
    <scope>NUCLEOTIDE SEQUENCE</scope>
    <source>
        <strain evidence="3">AVDCRST_MAG56</strain>
    </source>
</reference>
<evidence type="ECO:0000256" key="1">
    <source>
        <dbReference type="ARBA" id="ARBA00022801"/>
    </source>
</evidence>
<proteinExistence type="predicted"/>
<dbReference type="GO" id="GO:0016787">
    <property type="term" value="F:hydrolase activity"/>
    <property type="evidence" value="ECO:0007669"/>
    <property type="project" value="UniProtKB-KW"/>
</dbReference>
<dbReference type="AlphaFoldDB" id="A0A6J4HYT7"/>
<dbReference type="PRINTS" id="PR00111">
    <property type="entry name" value="ABHYDROLASE"/>
</dbReference>
<dbReference type="Gene3D" id="3.40.50.1820">
    <property type="entry name" value="alpha/beta hydrolase"/>
    <property type="match status" value="1"/>
</dbReference>
<accession>A0A6J4HYT7</accession>
<name>A0A6J4HYT7_9SPHI</name>
<dbReference type="InterPro" id="IPR000073">
    <property type="entry name" value="AB_hydrolase_1"/>
</dbReference>
<dbReference type="PANTHER" id="PTHR43329">
    <property type="entry name" value="EPOXIDE HYDROLASE"/>
    <property type="match status" value="1"/>
</dbReference>
<dbReference type="Pfam" id="PF00561">
    <property type="entry name" value="Abhydrolase_1"/>
    <property type="match status" value="1"/>
</dbReference>
<gene>
    <name evidence="3" type="ORF">AVDCRST_MAG56-1260</name>
</gene>
<dbReference type="InterPro" id="IPR029058">
    <property type="entry name" value="AB_hydrolase_fold"/>
</dbReference>
<keyword evidence="1 3" id="KW-0378">Hydrolase</keyword>
<evidence type="ECO:0000313" key="3">
    <source>
        <dbReference type="EMBL" id="CAA9237329.1"/>
    </source>
</evidence>